<dbReference type="WBParaSite" id="SCUD_0002033401-mRNA-1">
    <property type="protein sequence ID" value="SCUD_0002033401-mRNA-1"/>
    <property type="gene ID" value="SCUD_0002033401"/>
</dbReference>
<feature type="domain" description="VWFA" evidence="1">
    <location>
        <begin position="76"/>
        <end position="215"/>
    </location>
</feature>
<evidence type="ECO:0000313" key="3">
    <source>
        <dbReference type="Proteomes" id="UP000279833"/>
    </source>
</evidence>
<dbReference type="STRING" id="6186.A0A183KZ34"/>
<dbReference type="PANTHER" id="PTHR46478">
    <property type="entry name" value="VON WILLEBRAND FACTOR A DOMAIN-CONTAINING PROTEIN 3A"/>
    <property type="match status" value="1"/>
</dbReference>
<evidence type="ECO:0000313" key="2">
    <source>
        <dbReference type="EMBL" id="VDP71855.1"/>
    </source>
</evidence>
<reference evidence="4" key="1">
    <citation type="submission" date="2016-06" db="UniProtKB">
        <authorList>
            <consortium name="WormBaseParasite"/>
        </authorList>
    </citation>
    <scope>IDENTIFICATION</scope>
</reference>
<accession>A0A183KZ34</accession>
<proteinExistence type="predicted"/>
<dbReference type="InterPro" id="IPR002035">
    <property type="entry name" value="VWF_A"/>
</dbReference>
<reference evidence="2 3" key="2">
    <citation type="submission" date="2018-11" db="EMBL/GenBank/DDBJ databases">
        <authorList>
            <consortium name="Pathogen Informatics"/>
        </authorList>
    </citation>
    <scope>NUCLEOTIDE SEQUENCE [LARGE SCALE GENOMIC DNA]</scope>
    <source>
        <strain evidence="2">Dakar</strain>
        <strain evidence="3">Dakar, Senegal</strain>
    </source>
</reference>
<protein>
    <submittedName>
        <fullName evidence="4">VWFA domain-containing protein</fullName>
    </submittedName>
</protein>
<name>A0A183KZ34_9TREM</name>
<evidence type="ECO:0000259" key="1">
    <source>
        <dbReference type="Pfam" id="PF13768"/>
    </source>
</evidence>
<dbReference type="Proteomes" id="UP000279833">
    <property type="component" value="Unassembled WGS sequence"/>
</dbReference>
<dbReference type="EMBL" id="UZAK01044067">
    <property type="protein sequence ID" value="VDP71855.1"/>
    <property type="molecule type" value="Genomic_DNA"/>
</dbReference>
<dbReference type="AlphaFoldDB" id="A0A183KZ34"/>
<dbReference type="SUPFAM" id="SSF53300">
    <property type="entry name" value="vWA-like"/>
    <property type="match status" value="1"/>
</dbReference>
<sequence length="296" mass="34107">MQRDFQPELLLSYCPTPNMTDSTTNHFLTNYQEIHIEAVRLSADVIINRMVGLLEKRIHWLTQKSRGYFGTLIEPNVIILIDLSGYNTIYMVHIHYCLRHLLEEQISTKSKFNLMIFGSDSKAYQSNLIDVNANNLQASWDWFKMHNCSGSRNLLSALRLVFESQSEKDLFELHLGIYIFTSGIPDQDSEVISSYLEAKRCTFLNTHVHVALYHVDNTITDKHFPCRYANITETANSLREIAHSTPNGRFHWFRENGIIESDDVRVLLDEIDEAVSYSKQAQLLVASITDKRVGSE</sequence>
<keyword evidence="3" id="KW-1185">Reference proteome</keyword>
<dbReference type="Pfam" id="PF13768">
    <property type="entry name" value="VWA_3"/>
    <property type="match status" value="1"/>
</dbReference>
<dbReference type="PANTHER" id="PTHR46478:SF1">
    <property type="entry name" value="VON WILLEBRAND FACTOR A DOMAIN-CONTAINING PROTEIN 3A"/>
    <property type="match status" value="1"/>
</dbReference>
<dbReference type="InterPro" id="IPR036465">
    <property type="entry name" value="vWFA_dom_sf"/>
</dbReference>
<evidence type="ECO:0000313" key="4">
    <source>
        <dbReference type="WBParaSite" id="SCUD_0002033401-mRNA-1"/>
    </source>
</evidence>
<gene>
    <name evidence="2" type="ORF">SCUD_LOCUS20330</name>
</gene>
<organism evidence="4">
    <name type="scientific">Schistosoma curassoni</name>
    <dbReference type="NCBI Taxonomy" id="6186"/>
    <lineage>
        <taxon>Eukaryota</taxon>
        <taxon>Metazoa</taxon>
        <taxon>Spiralia</taxon>
        <taxon>Lophotrochozoa</taxon>
        <taxon>Platyhelminthes</taxon>
        <taxon>Trematoda</taxon>
        <taxon>Digenea</taxon>
        <taxon>Strigeidida</taxon>
        <taxon>Schistosomatoidea</taxon>
        <taxon>Schistosomatidae</taxon>
        <taxon>Schistosoma</taxon>
    </lineage>
</organism>